<dbReference type="InterPro" id="IPR005534">
    <property type="entry name" value="Curli_assmbl/transp-comp_CsgG"/>
</dbReference>
<dbReference type="PANTHER" id="PTHR41164:SF1">
    <property type="entry name" value="CURLI PRODUCTION ASSEMBLY_TRANSPORT COMPONENT CSGG"/>
    <property type="match status" value="1"/>
</dbReference>
<dbReference type="Gene3D" id="3.40.50.10610">
    <property type="entry name" value="ABC-type transport auxiliary lipoprotein component"/>
    <property type="match status" value="1"/>
</dbReference>
<name>A0A3B1C2Z3_9ZZZZ</name>
<protein>
    <recommendedName>
        <fullName evidence="7">Curli production assembly/transport component CsgG</fullName>
    </recommendedName>
</protein>
<dbReference type="PANTHER" id="PTHR41164">
    <property type="entry name" value="CURLI PRODUCTION ASSEMBLY/TRANSPORT COMPONENT CSGG"/>
    <property type="match status" value="1"/>
</dbReference>
<evidence type="ECO:0000256" key="5">
    <source>
        <dbReference type="ARBA" id="ARBA00023288"/>
    </source>
</evidence>
<sequence>MNKTVTGALAVLFIIPFYAGCASTEPTATVIGGSGQTIGQAQKERYNGPKARIAVNKFTNKSVSGKGKLGQGMADMLTTALFQSGRFIVLDRTDSDAIVKEQDFGASGRVKQRTAAPIGQIEGAELMITGAVTVFKDDAGGAIGGVGIPLGGAAAIGLGGGTKNAYMAIDVKVVDVRTGRIVAATTVEGKSTDWFAGLGGAIGGVPIPLGIGGYKKTPAEKAIRVCIVKAVEYIASQTPASYYHR</sequence>
<evidence type="ECO:0000256" key="4">
    <source>
        <dbReference type="ARBA" id="ARBA00023139"/>
    </source>
</evidence>
<evidence type="ECO:0000313" key="6">
    <source>
        <dbReference type="EMBL" id="VAX24876.1"/>
    </source>
</evidence>
<dbReference type="EMBL" id="UOGA01000281">
    <property type="protein sequence ID" value="VAX24876.1"/>
    <property type="molecule type" value="Genomic_DNA"/>
</dbReference>
<reference evidence="6" key="1">
    <citation type="submission" date="2018-06" db="EMBL/GenBank/DDBJ databases">
        <authorList>
            <person name="Zhirakovskaya E."/>
        </authorList>
    </citation>
    <scope>NUCLEOTIDE SEQUENCE</scope>
</reference>
<dbReference type="AlphaFoldDB" id="A0A3B1C2Z3"/>
<accession>A0A3B1C2Z3</accession>
<gene>
    <name evidence="6" type="ORF">MNBD_NITROSPINAE04-2213</name>
</gene>
<evidence type="ECO:0000256" key="3">
    <source>
        <dbReference type="ARBA" id="ARBA00023136"/>
    </source>
</evidence>
<keyword evidence="1" id="KW-1003">Cell membrane</keyword>
<keyword evidence="5" id="KW-0449">Lipoprotein</keyword>
<evidence type="ECO:0000256" key="2">
    <source>
        <dbReference type="ARBA" id="ARBA00022729"/>
    </source>
</evidence>
<keyword evidence="3" id="KW-0472">Membrane</keyword>
<keyword evidence="4" id="KW-0564">Palmitate</keyword>
<dbReference type="Pfam" id="PF03783">
    <property type="entry name" value="CsgG"/>
    <property type="match status" value="1"/>
</dbReference>
<keyword evidence="2" id="KW-0732">Signal</keyword>
<proteinExistence type="predicted"/>
<evidence type="ECO:0008006" key="7">
    <source>
        <dbReference type="Google" id="ProtNLM"/>
    </source>
</evidence>
<evidence type="ECO:0000256" key="1">
    <source>
        <dbReference type="ARBA" id="ARBA00022475"/>
    </source>
</evidence>
<organism evidence="6">
    <name type="scientific">hydrothermal vent metagenome</name>
    <dbReference type="NCBI Taxonomy" id="652676"/>
    <lineage>
        <taxon>unclassified sequences</taxon>
        <taxon>metagenomes</taxon>
        <taxon>ecological metagenomes</taxon>
    </lineage>
</organism>
<dbReference type="GO" id="GO:0030288">
    <property type="term" value="C:outer membrane-bounded periplasmic space"/>
    <property type="evidence" value="ECO:0007669"/>
    <property type="project" value="InterPro"/>
</dbReference>